<keyword evidence="2" id="KW-0812">Transmembrane</keyword>
<keyword evidence="2" id="KW-0472">Membrane</keyword>
<evidence type="ECO:0000259" key="3">
    <source>
        <dbReference type="PROSITE" id="PS50850"/>
    </source>
</evidence>
<dbReference type="InterPro" id="IPR020846">
    <property type="entry name" value="MFS_dom"/>
</dbReference>
<keyword evidence="2" id="KW-1133">Transmembrane helix</keyword>
<dbReference type="SUPFAM" id="SSF103473">
    <property type="entry name" value="MFS general substrate transporter"/>
    <property type="match status" value="1"/>
</dbReference>
<feature type="transmembrane region" description="Helical" evidence="2">
    <location>
        <begin position="117"/>
        <end position="138"/>
    </location>
</feature>
<evidence type="ECO:0000256" key="1">
    <source>
        <dbReference type="ARBA" id="ARBA00004141"/>
    </source>
</evidence>
<evidence type="ECO:0000313" key="4">
    <source>
        <dbReference type="EMBL" id="ORY44536.1"/>
    </source>
</evidence>
<feature type="transmembrane region" description="Helical" evidence="2">
    <location>
        <begin position="390"/>
        <end position="411"/>
    </location>
</feature>
<feature type="transmembrane region" description="Helical" evidence="2">
    <location>
        <begin position="312"/>
        <end position="336"/>
    </location>
</feature>
<dbReference type="GO" id="GO:0022857">
    <property type="term" value="F:transmembrane transporter activity"/>
    <property type="evidence" value="ECO:0007669"/>
    <property type="project" value="InterPro"/>
</dbReference>
<feature type="transmembrane region" description="Helical" evidence="2">
    <location>
        <begin position="348"/>
        <end position="370"/>
    </location>
</feature>
<evidence type="ECO:0000256" key="2">
    <source>
        <dbReference type="SAM" id="Phobius"/>
    </source>
</evidence>
<evidence type="ECO:0000313" key="5">
    <source>
        <dbReference type="Proteomes" id="UP000193642"/>
    </source>
</evidence>
<feature type="transmembrane region" description="Helical" evidence="2">
    <location>
        <begin position="25"/>
        <end position="43"/>
    </location>
</feature>
<dbReference type="EMBL" id="MCGO01000022">
    <property type="protein sequence ID" value="ORY44536.1"/>
    <property type="molecule type" value="Genomic_DNA"/>
</dbReference>
<sequence>MLGFKDLLALPSDAQSLFVTRAIRLFTYGLVGVILVLFVKELGLSDTSVGSFLTLTLIGDALVSLYVTGNADHMGRRFMLVLGCALMAFAGLAFALLPSFSVFDAWLSGTDVAKDMAGWQGWIFYLIVVLIGTVGVISPSGNEVGPFMALEQSVLSNFIPAASRATSFAWYNLIGYVSTAFGSLFAGLLISYLTETSILSAVFSITMLVESPTQFHMSQNSTIPDASMSKLNSYRIIIALYGVFGILLAIAFMKLTSKVEIERVQESVTVSERTPLLSGAVPQPSTPVATQQQRRSWLPGFASLSTESRYTVVKLCFLFTLDSFAGACVTGSILAYWFKYKFGVDEAYLGGVLFGSNIIAGVSSLFAGWISNKIGMVNTMVVTHLPSNVLMLMVPLMPNLFWSTAVLFLRYSISQMDVGPRQAYVASIVQPNERTAVIGLTNIVKSVGSAFGPLLAGWLIERGYFDACFFVCGGSR</sequence>
<dbReference type="PANTHER" id="PTHR23520:SF5">
    <property type="entry name" value="TRANSPORTER, PUTATIVE (AFU_ORTHOLOGUE AFUA_3G04000)-RELATED"/>
    <property type="match status" value="1"/>
</dbReference>
<gene>
    <name evidence="4" type="ORF">BCR33DRAFT_753810</name>
</gene>
<dbReference type="PANTHER" id="PTHR23520">
    <property type="entry name" value="TRANSPORTER, PUTATIVE (AFU_ORTHOLOGUE AFUA_3G04000)-RELATED"/>
    <property type="match status" value="1"/>
</dbReference>
<comment type="caution">
    <text evidence="4">The sequence shown here is derived from an EMBL/GenBank/DDBJ whole genome shotgun (WGS) entry which is preliminary data.</text>
</comment>
<dbReference type="PROSITE" id="PS50850">
    <property type="entry name" value="MFS"/>
    <property type="match status" value="1"/>
</dbReference>
<dbReference type="AlphaFoldDB" id="A0A1Y2CC79"/>
<feature type="transmembrane region" description="Helical" evidence="2">
    <location>
        <begin position="49"/>
        <end position="67"/>
    </location>
</feature>
<accession>A0A1Y2CC79</accession>
<comment type="subcellular location">
    <subcellularLocation>
        <location evidence="1">Membrane</location>
        <topology evidence="1">Multi-pass membrane protein</topology>
    </subcellularLocation>
</comment>
<feature type="transmembrane region" description="Helical" evidence="2">
    <location>
        <begin position="79"/>
        <end position="97"/>
    </location>
</feature>
<reference evidence="4 5" key="1">
    <citation type="submission" date="2016-07" db="EMBL/GenBank/DDBJ databases">
        <title>Pervasive Adenine N6-methylation of Active Genes in Fungi.</title>
        <authorList>
            <consortium name="DOE Joint Genome Institute"/>
            <person name="Mondo S.J."/>
            <person name="Dannebaum R.O."/>
            <person name="Kuo R.C."/>
            <person name="Labutti K."/>
            <person name="Haridas S."/>
            <person name="Kuo A."/>
            <person name="Salamov A."/>
            <person name="Ahrendt S.R."/>
            <person name="Lipzen A."/>
            <person name="Sullivan W."/>
            <person name="Andreopoulos W.B."/>
            <person name="Clum A."/>
            <person name="Lindquist E."/>
            <person name="Daum C."/>
            <person name="Ramamoorthy G.K."/>
            <person name="Gryganskyi A."/>
            <person name="Culley D."/>
            <person name="Magnuson J.K."/>
            <person name="James T.Y."/>
            <person name="O'Malley M.A."/>
            <person name="Stajich J.E."/>
            <person name="Spatafora J.W."/>
            <person name="Visel A."/>
            <person name="Grigoriev I.V."/>
        </authorList>
    </citation>
    <scope>NUCLEOTIDE SEQUENCE [LARGE SCALE GENOMIC DNA]</scope>
    <source>
        <strain evidence="4 5">JEL800</strain>
    </source>
</reference>
<dbReference type="GO" id="GO:0016020">
    <property type="term" value="C:membrane"/>
    <property type="evidence" value="ECO:0007669"/>
    <property type="project" value="UniProtKB-SubCell"/>
</dbReference>
<dbReference type="Gene3D" id="1.20.1250.20">
    <property type="entry name" value="MFS general substrate transporter like domains"/>
    <property type="match status" value="1"/>
</dbReference>
<dbReference type="Proteomes" id="UP000193642">
    <property type="component" value="Unassembled WGS sequence"/>
</dbReference>
<feature type="transmembrane region" description="Helical" evidence="2">
    <location>
        <begin position="173"/>
        <end position="192"/>
    </location>
</feature>
<name>A0A1Y2CC79_9FUNG</name>
<keyword evidence="5" id="KW-1185">Reference proteome</keyword>
<dbReference type="InterPro" id="IPR036259">
    <property type="entry name" value="MFS_trans_sf"/>
</dbReference>
<feature type="transmembrane region" description="Helical" evidence="2">
    <location>
        <begin position="236"/>
        <end position="253"/>
    </location>
</feature>
<dbReference type="Pfam" id="PF07690">
    <property type="entry name" value="MFS_1"/>
    <property type="match status" value="1"/>
</dbReference>
<proteinExistence type="predicted"/>
<feature type="domain" description="Major facilitator superfamily (MFS) profile" evidence="3">
    <location>
        <begin position="1"/>
        <end position="476"/>
    </location>
</feature>
<dbReference type="STRING" id="329046.A0A1Y2CC79"/>
<dbReference type="InterPro" id="IPR011701">
    <property type="entry name" value="MFS"/>
</dbReference>
<organism evidence="4 5">
    <name type="scientific">Rhizoclosmatium globosum</name>
    <dbReference type="NCBI Taxonomy" id="329046"/>
    <lineage>
        <taxon>Eukaryota</taxon>
        <taxon>Fungi</taxon>
        <taxon>Fungi incertae sedis</taxon>
        <taxon>Chytridiomycota</taxon>
        <taxon>Chytridiomycota incertae sedis</taxon>
        <taxon>Chytridiomycetes</taxon>
        <taxon>Chytridiales</taxon>
        <taxon>Chytriomycetaceae</taxon>
        <taxon>Rhizoclosmatium</taxon>
    </lineage>
</organism>
<dbReference type="OrthoDB" id="10027823at2759"/>
<protein>
    <submittedName>
        <fullName evidence="4">MFS general substrate transporter</fullName>
    </submittedName>
</protein>